<dbReference type="InterPro" id="IPR003663">
    <property type="entry name" value="Sugar/inositol_transpt"/>
</dbReference>
<evidence type="ECO:0000256" key="8">
    <source>
        <dbReference type="SAM" id="Phobius"/>
    </source>
</evidence>
<dbReference type="EMBL" id="SGPJ01000059">
    <property type="protein sequence ID" value="THH00120.1"/>
    <property type="molecule type" value="Genomic_DNA"/>
</dbReference>
<dbReference type="Proteomes" id="UP000309038">
    <property type="component" value="Unassembled WGS sequence"/>
</dbReference>
<comment type="caution">
    <text evidence="10">The sequence shown here is derived from an EMBL/GenBank/DDBJ whole genome shotgun (WGS) entry which is preliminary data.</text>
</comment>
<evidence type="ECO:0000256" key="3">
    <source>
        <dbReference type="ARBA" id="ARBA00022448"/>
    </source>
</evidence>
<dbReference type="Pfam" id="PF00083">
    <property type="entry name" value="Sugar_tr"/>
    <property type="match status" value="1"/>
</dbReference>
<dbReference type="SUPFAM" id="SSF103473">
    <property type="entry name" value="MFS general substrate transporter"/>
    <property type="match status" value="1"/>
</dbReference>
<dbReference type="PRINTS" id="PR00171">
    <property type="entry name" value="SUGRTRNSPORT"/>
</dbReference>
<dbReference type="InterPro" id="IPR005829">
    <property type="entry name" value="Sugar_transporter_CS"/>
</dbReference>
<evidence type="ECO:0000259" key="9">
    <source>
        <dbReference type="PROSITE" id="PS50850"/>
    </source>
</evidence>
<gene>
    <name evidence="10" type="ORF">EW026_g2371</name>
</gene>
<dbReference type="PROSITE" id="PS50850">
    <property type="entry name" value="MFS"/>
    <property type="match status" value="1"/>
</dbReference>
<accession>A0A4S4KT61</accession>
<dbReference type="InterPro" id="IPR002018">
    <property type="entry name" value="CarbesteraseB"/>
</dbReference>
<proteinExistence type="inferred from homology"/>
<organism evidence="10 11">
    <name type="scientific">Hermanssonia centrifuga</name>
    <dbReference type="NCBI Taxonomy" id="98765"/>
    <lineage>
        <taxon>Eukaryota</taxon>
        <taxon>Fungi</taxon>
        <taxon>Dikarya</taxon>
        <taxon>Basidiomycota</taxon>
        <taxon>Agaricomycotina</taxon>
        <taxon>Agaricomycetes</taxon>
        <taxon>Polyporales</taxon>
        <taxon>Meruliaceae</taxon>
        <taxon>Hermanssonia</taxon>
    </lineage>
</organism>
<evidence type="ECO:0000256" key="4">
    <source>
        <dbReference type="ARBA" id="ARBA00022692"/>
    </source>
</evidence>
<dbReference type="PANTHER" id="PTHR48022:SF28">
    <property type="entry name" value="MAJOR FACILITATOR SUPERFAMILY (MFS) PROFILE DOMAIN-CONTAINING PROTEIN-RELATED"/>
    <property type="match status" value="1"/>
</dbReference>
<dbReference type="Pfam" id="PF00135">
    <property type="entry name" value="COesterase"/>
    <property type="match status" value="1"/>
</dbReference>
<protein>
    <recommendedName>
        <fullName evidence="9">Major facilitator superfamily (MFS) profile domain-containing protein</fullName>
    </recommendedName>
</protein>
<keyword evidence="5 8" id="KW-1133">Transmembrane helix</keyword>
<dbReference type="InterPro" id="IPR029058">
    <property type="entry name" value="AB_hydrolase_fold"/>
</dbReference>
<keyword evidence="3" id="KW-0813">Transport</keyword>
<evidence type="ECO:0000313" key="11">
    <source>
        <dbReference type="Proteomes" id="UP000309038"/>
    </source>
</evidence>
<feature type="transmembrane region" description="Helical" evidence="8">
    <location>
        <begin position="764"/>
        <end position="786"/>
    </location>
</feature>
<feature type="domain" description="Major facilitator superfamily (MFS) profile" evidence="9">
    <location>
        <begin position="606"/>
        <end position="847"/>
    </location>
</feature>
<dbReference type="SUPFAM" id="SSF53474">
    <property type="entry name" value="alpha/beta-Hydrolases"/>
    <property type="match status" value="1"/>
</dbReference>
<sequence>MAPLHLQEELVNSESRVTVETRYGSIKGGRAMNGTAVFLEVPYALPPIRFEDPQALPLDYRYEDKAYILESSYALQPRNDGQAAGVPFEDKVGLGKPSENPLFVNIVTPPTFPTCTGLPVRVYIHGGSQAQYMAAERSEIWVNVGYRLSVFGFLACDEPEVKGNFGFKDQWLALLWVKDNIEAFGGAHSVHQILHHASHLPDGETAPFHSAVLQSNSIVISPKTPAELRPQFQALCRSLDVDRDAPDVLSKLRNPELVSGESIMHAIETDGLGLQYGTFRGALGGTWLASSPDPMEWQRSGEFALALKRKGVRAIVVGDLTEEWYLYSIAHPVASMDDIKLNLERYYQKEMVDKTLELYRTVPDGAPVEEYKKLLGEILSDGQVHLPVRLLARDLVNAGFPVLRYEIGWTPEQGRPLVRKGLVTHGTDRPLWAFRLPSLLPDQVEIARAWLDAVAHELESVEKEGVMKRSVTQILALKEDKTIGWIEDEKWDRYMALRHVLPVEITAYYITHWQLMVGLGQNSSGGSPAPQYWKTHQICCVGTGQMRVRGRTDGPEPPNFDGNPCNAPTADQPALIENAIPSLSIVFSCRCIYFHSKANGLSPPLQATCCCQGFLLLGYDQGVMSGIIGADNQFGTDFGNPDPTAQGNIVAIYDIGSAVGSLFVFFWGEQLGRKRMISSGAIIMLVGTAILTSSTTRAQLYLGRIITGLGNGLNSSSIPVYQSETCGGIVRGALVSLNSTVTIIGLVIAYWLDYGMSFVSGPVQWRLPVGFQAVFALCLLLQVLVLPDSPRWLIAHGHEDEGTHVIAQLENADSLDDPRVLGKKKDIELSLAQESAGGPFSNSQAQT</sequence>
<comment type="catalytic activity">
    <reaction evidence="7">
        <text>myo-inositol(out) + H(+)(out) = myo-inositol(in) + H(+)(in)</text>
        <dbReference type="Rhea" id="RHEA:60364"/>
        <dbReference type="ChEBI" id="CHEBI:15378"/>
        <dbReference type="ChEBI" id="CHEBI:17268"/>
    </reaction>
</comment>
<dbReference type="InterPro" id="IPR005828">
    <property type="entry name" value="MFS_sugar_transport-like"/>
</dbReference>
<feature type="transmembrane region" description="Helical" evidence="8">
    <location>
        <begin position="733"/>
        <end position="752"/>
    </location>
</feature>
<dbReference type="InterPro" id="IPR036259">
    <property type="entry name" value="MFS_trans_sf"/>
</dbReference>
<dbReference type="InterPro" id="IPR020846">
    <property type="entry name" value="MFS_dom"/>
</dbReference>
<dbReference type="GO" id="GO:0005351">
    <property type="term" value="F:carbohydrate:proton symporter activity"/>
    <property type="evidence" value="ECO:0007669"/>
    <property type="project" value="TreeGrafter"/>
</dbReference>
<dbReference type="AlphaFoldDB" id="A0A4S4KT61"/>
<evidence type="ECO:0000256" key="6">
    <source>
        <dbReference type="ARBA" id="ARBA00023136"/>
    </source>
</evidence>
<evidence type="ECO:0000256" key="5">
    <source>
        <dbReference type="ARBA" id="ARBA00022989"/>
    </source>
</evidence>
<feature type="transmembrane region" description="Helical" evidence="8">
    <location>
        <begin position="650"/>
        <end position="668"/>
    </location>
</feature>
<dbReference type="PROSITE" id="PS00217">
    <property type="entry name" value="SUGAR_TRANSPORT_2"/>
    <property type="match status" value="1"/>
</dbReference>
<comment type="subcellular location">
    <subcellularLocation>
        <location evidence="1">Membrane</location>
        <topology evidence="1">Multi-pass membrane protein</topology>
    </subcellularLocation>
</comment>
<dbReference type="Gene3D" id="1.20.1250.20">
    <property type="entry name" value="MFS general substrate transporter like domains"/>
    <property type="match status" value="1"/>
</dbReference>
<dbReference type="GO" id="GO:0016020">
    <property type="term" value="C:membrane"/>
    <property type="evidence" value="ECO:0007669"/>
    <property type="project" value="UniProtKB-SubCell"/>
</dbReference>
<keyword evidence="11" id="KW-1185">Reference proteome</keyword>
<reference evidence="10 11" key="1">
    <citation type="submission" date="2019-02" db="EMBL/GenBank/DDBJ databases">
        <title>Genome sequencing of the rare red list fungi Phlebia centrifuga.</title>
        <authorList>
            <person name="Buettner E."/>
            <person name="Kellner H."/>
        </authorList>
    </citation>
    <scope>NUCLEOTIDE SEQUENCE [LARGE SCALE GENOMIC DNA]</scope>
    <source>
        <strain evidence="10 11">DSM 108282</strain>
    </source>
</reference>
<dbReference type="InterPro" id="IPR050360">
    <property type="entry name" value="MFS_Sugar_Transporters"/>
</dbReference>
<evidence type="ECO:0000256" key="1">
    <source>
        <dbReference type="ARBA" id="ARBA00004141"/>
    </source>
</evidence>
<name>A0A4S4KT61_9APHY</name>
<keyword evidence="4 8" id="KW-0812">Transmembrane</keyword>
<evidence type="ECO:0000313" key="10">
    <source>
        <dbReference type="EMBL" id="THH00120.1"/>
    </source>
</evidence>
<evidence type="ECO:0000256" key="7">
    <source>
        <dbReference type="ARBA" id="ARBA00049119"/>
    </source>
</evidence>
<dbReference type="PANTHER" id="PTHR48022">
    <property type="entry name" value="PLASTIDIC GLUCOSE TRANSPORTER 4"/>
    <property type="match status" value="1"/>
</dbReference>
<comment type="similarity">
    <text evidence="2">Belongs to the major facilitator superfamily. Sugar transporter (TC 2.A.1.1) family.</text>
</comment>
<evidence type="ECO:0000256" key="2">
    <source>
        <dbReference type="ARBA" id="ARBA00010992"/>
    </source>
</evidence>
<keyword evidence="6 8" id="KW-0472">Membrane</keyword>
<dbReference type="Gene3D" id="3.40.50.1820">
    <property type="entry name" value="alpha/beta hydrolase"/>
    <property type="match status" value="1"/>
</dbReference>